<evidence type="ECO:0000313" key="2">
    <source>
        <dbReference type="Proteomes" id="UP000887566"/>
    </source>
</evidence>
<feature type="compositionally biased region" description="Polar residues" evidence="1">
    <location>
        <begin position="133"/>
        <end position="150"/>
    </location>
</feature>
<dbReference type="WBParaSite" id="PSAMB.scaffold500size49189.g6332.t1">
    <property type="protein sequence ID" value="PSAMB.scaffold500size49189.g6332.t1"/>
    <property type="gene ID" value="PSAMB.scaffold500size49189.g6332"/>
</dbReference>
<dbReference type="InterPro" id="IPR011029">
    <property type="entry name" value="DEATH-like_dom_sf"/>
</dbReference>
<sequence length="189" mass="20982">MPWNRANPQRPASGSLTQPETPIDYDGVNLNLRMTDNSKKALMSNCDTACDAITEGALAILSTKLKDKGHLTKVDVQEINAQPLLYNKNHKLLAILSTRTERAFVDFIEMLPTVNFGWLADKILQEELTNMLSNEANPQRSPSGLQTQNGAEEMEMTQLSSNDPTVHLLENEVAGPSQTSPETVLEKRY</sequence>
<organism evidence="2 3">
    <name type="scientific">Plectus sambesii</name>
    <dbReference type="NCBI Taxonomy" id="2011161"/>
    <lineage>
        <taxon>Eukaryota</taxon>
        <taxon>Metazoa</taxon>
        <taxon>Ecdysozoa</taxon>
        <taxon>Nematoda</taxon>
        <taxon>Chromadorea</taxon>
        <taxon>Plectida</taxon>
        <taxon>Plectina</taxon>
        <taxon>Plectoidea</taxon>
        <taxon>Plectidae</taxon>
        <taxon>Plectus</taxon>
    </lineage>
</organism>
<feature type="region of interest" description="Disordered" evidence="1">
    <location>
        <begin position="1"/>
        <end position="21"/>
    </location>
</feature>
<dbReference type="Proteomes" id="UP000887566">
    <property type="component" value="Unplaced"/>
</dbReference>
<feature type="compositionally biased region" description="Polar residues" evidence="1">
    <location>
        <begin position="1"/>
        <end position="20"/>
    </location>
</feature>
<evidence type="ECO:0000256" key="1">
    <source>
        <dbReference type="SAM" id="MobiDB-lite"/>
    </source>
</evidence>
<proteinExistence type="predicted"/>
<dbReference type="SUPFAM" id="SSF47986">
    <property type="entry name" value="DEATH domain"/>
    <property type="match status" value="1"/>
</dbReference>
<dbReference type="Gene3D" id="1.10.533.10">
    <property type="entry name" value="Death Domain, Fas"/>
    <property type="match status" value="1"/>
</dbReference>
<dbReference type="CDD" id="cd01671">
    <property type="entry name" value="CARD"/>
    <property type="match status" value="1"/>
</dbReference>
<accession>A0A914WVM9</accession>
<keyword evidence="2" id="KW-1185">Reference proteome</keyword>
<feature type="region of interest" description="Disordered" evidence="1">
    <location>
        <begin position="133"/>
        <end position="165"/>
    </location>
</feature>
<name>A0A914WVM9_9BILA</name>
<reference evidence="3" key="1">
    <citation type="submission" date="2022-11" db="UniProtKB">
        <authorList>
            <consortium name="WormBaseParasite"/>
        </authorList>
    </citation>
    <scope>IDENTIFICATION</scope>
</reference>
<evidence type="ECO:0000313" key="3">
    <source>
        <dbReference type="WBParaSite" id="PSAMB.scaffold500size49189.g6332.t1"/>
    </source>
</evidence>
<dbReference type="AlphaFoldDB" id="A0A914WVM9"/>
<protein>
    <submittedName>
        <fullName evidence="3">Uncharacterized protein</fullName>
    </submittedName>
</protein>